<evidence type="ECO:0000313" key="3">
    <source>
        <dbReference type="Proteomes" id="UP000253850"/>
    </source>
</evidence>
<name>A0AAX2AF20_9BACT</name>
<sequence length="236" mass="27049">MDFFQKTFNDVGWFIPPYVRIGYLIDIIKDVNLNEHNNLEELLSHIYNADGLSAMVVHRYPFVPIISEYSQIISESIKAHFLGLHHIAVSGLIPVVEGVARKIAESKGIQEEYIKPIFIKLSEHTKNDVEKNQLGMVSEIIPMLESFKNFATNNLYIKSQKYSLEDKTNRHGILHGEYSDGDYGKPINFYKVIGSIDFLCFIISIRESISFFAPDITVKSQQLSRIYKKLETLAKT</sequence>
<dbReference type="KEGG" id="hbv:ABIV_1225"/>
<dbReference type="EMBL" id="CP031217">
    <property type="protein sequence ID" value="AXH12225.1"/>
    <property type="molecule type" value="Genomic_DNA"/>
</dbReference>
<accession>A0AAX2AF20</accession>
<dbReference type="Proteomes" id="UP000289193">
    <property type="component" value="Unassembled WGS sequence"/>
</dbReference>
<evidence type="ECO:0008006" key="5">
    <source>
        <dbReference type="Google" id="ProtNLM"/>
    </source>
</evidence>
<evidence type="ECO:0000313" key="2">
    <source>
        <dbReference type="EMBL" id="RXK11331.1"/>
    </source>
</evidence>
<reference evidence="1 3" key="2">
    <citation type="submission" date="2018-07" db="EMBL/GenBank/DDBJ databases">
        <title>Complete genome of the Arcobacter bivalviorum type strain LMG 26154.</title>
        <authorList>
            <person name="Miller W.G."/>
            <person name="Yee E."/>
            <person name="Bono J.L."/>
        </authorList>
    </citation>
    <scope>NUCLEOTIDE SEQUENCE [LARGE SCALE GENOMIC DNA]</scope>
    <source>
        <strain evidence="1 3">LMG 26154</strain>
    </source>
</reference>
<gene>
    <name evidence="1" type="ORF">ABIV_1225</name>
    <name evidence="2" type="ORF">CRV05_02885</name>
</gene>
<evidence type="ECO:0000313" key="4">
    <source>
        <dbReference type="Proteomes" id="UP000289193"/>
    </source>
</evidence>
<dbReference type="Proteomes" id="UP000253850">
    <property type="component" value="Chromosome"/>
</dbReference>
<organism evidence="2 4">
    <name type="scientific">Halarcobacter bivalviorum</name>
    <dbReference type="NCBI Taxonomy" id="663364"/>
    <lineage>
        <taxon>Bacteria</taxon>
        <taxon>Pseudomonadati</taxon>
        <taxon>Campylobacterota</taxon>
        <taxon>Epsilonproteobacteria</taxon>
        <taxon>Campylobacterales</taxon>
        <taxon>Arcobacteraceae</taxon>
        <taxon>Halarcobacter</taxon>
    </lineage>
</organism>
<proteinExistence type="predicted"/>
<dbReference type="AlphaFoldDB" id="A0AAX2AF20"/>
<reference evidence="2 4" key="1">
    <citation type="submission" date="2017-10" db="EMBL/GenBank/DDBJ databases">
        <title>Genomics of the genus Arcobacter.</title>
        <authorList>
            <person name="Perez-Cataluna A."/>
            <person name="Figueras M.J."/>
        </authorList>
    </citation>
    <scope>NUCLEOTIDE SEQUENCE [LARGE SCALE GENOMIC DNA]</scope>
    <source>
        <strain evidence="2 4">CECT 7835</strain>
    </source>
</reference>
<dbReference type="RefSeq" id="WP_114839064.1">
    <property type="nucleotide sequence ID" value="NZ_CP031217.1"/>
</dbReference>
<dbReference type="EMBL" id="PDKM01000001">
    <property type="protein sequence ID" value="RXK11331.1"/>
    <property type="molecule type" value="Genomic_DNA"/>
</dbReference>
<keyword evidence="4" id="KW-1185">Reference proteome</keyword>
<protein>
    <recommendedName>
        <fullName evidence="5">ApeA N-terminal domain-containing protein</fullName>
    </recommendedName>
</protein>
<evidence type="ECO:0000313" key="1">
    <source>
        <dbReference type="EMBL" id="AXH12225.1"/>
    </source>
</evidence>